<protein>
    <submittedName>
        <fullName evidence="1">Uncharacterized protein</fullName>
    </submittedName>
</protein>
<reference evidence="1" key="2">
    <citation type="journal article" date="2015" name="Fish Shellfish Immunol.">
        <title>Early steps in the European eel (Anguilla anguilla)-Vibrio vulnificus interaction in the gills: Role of the RtxA13 toxin.</title>
        <authorList>
            <person name="Callol A."/>
            <person name="Pajuelo D."/>
            <person name="Ebbesson L."/>
            <person name="Teles M."/>
            <person name="MacKenzie S."/>
            <person name="Amaro C."/>
        </authorList>
    </citation>
    <scope>NUCLEOTIDE SEQUENCE</scope>
</reference>
<dbReference type="EMBL" id="GBXM01099330">
    <property type="protein sequence ID" value="JAH09247.1"/>
    <property type="molecule type" value="Transcribed_RNA"/>
</dbReference>
<reference evidence="1" key="1">
    <citation type="submission" date="2014-11" db="EMBL/GenBank/DDBJ databases">
        <authorList>
            <person name="Amaro Gonzalez C."/>
        </authorList>
    </citation>
    <scope>NUCLEOTIDE SEQUENCE</scope>
</reference>
<accession>A0A0E9PYA7</accession>
<evidence type="ECO:0000313" key="1">
    <source>
        <dbReference type="EMBL" id="JAH09247.1"/>
    </source>
</evidence>
<name>A0A0E9PYA7_ANGAN</name>
<proteinExistence type="predicted"/>
<organism evidence="1">
    <name type="scientific">Anguilla anguilla</name>
    <name type="common">European freshwater eel</name>
    <name type="synonym">Muraena anguilla</name>
    <dbReference type="NCBI Taxonomy" id="7936"/>
    <lineage>
        <taxon>Eukaryota</taxon>
        <taxon>Metazoa</taxon>
        <taxon>Chordata</taxon>
        <taxon>Craniata</taxon>
        <taxon>Vertebrata</taxon>
        <taxon>Euteleostomi</taxon>
        <taxon>Actinopterygii</taxon>
        <taxon>Neopterygii</taxon>
        <taxon>Teleostei</taxon>
        <taxon>Anguilliformes</taxon>
        <taxon>Anguillidae</taxon>
        <taxon>Anguilla</taxon>
    </lineage>
</organism>
<dbReference type="EMBL" id="GBXM01099573">
    <property type="protein sequence ID" value="JAH09004.1"/>
    <property type="molecule type" value="Transcribed_RNA"/>
</dbReference>
<sequence length="29" mass="3085">MGESQCLQAELSPAHQAELCSSQAGHRLC</sequence>
<dbReference type="AlphaFoldDB" id="A0A0E9PYA7"/>